<gene>
    <name evidence="3" type="ORF">PENTCL1PPCAC_28738</name>
</gene>
<evidence type="ECO:0000313" key="4">
    <source>
        <dbReference type="Proteomes" id="UP001432027"/>
    </source>
</evidence>
<evidence type="ECO:0008006" key="5">
    <source>
        <dbReference type="Google" id="ProtNLM"/>
    </source>
</evidence>
<evidence type="ECO:0000313" key="3">
    <source>
        <dbReference type="EMBL" id="GMT06564.1"/>
    </source>
</evidence>
<dbReference type="SUPFAM" id="SSF51735">
    <property type="entry name" value="NAD(P)-binding Rossmann-fold domains"/>
    <property type="match status" value="1"/>
</dbReference>
<sequence>MTKTVVITGGNRGIGLGMVKELLKRSDVGKLFATTRNPAKSPELKAISDPRLQIVQMDVESDDSVYKGVHEVSISKALGSSGVDILINNAGVLISVDINTPINRKDAEHNFKVNCVSVMVVTQAFHDLLKTAAKQNGHSLIVNVGALLASNKCLHGSGPRHFTGYAMSKAGMNMFTTNVSLDWKEDGIRCVVLHPGWVQTDMGGAEAPLTVEESTSCMVDTIFKLKEEHNGLFYDWKLNPIPW</sequence>
<comment type="caution">
    <text evidence="3">The sequence shown here is derived from an EMBL/GenBank/DDBJ whole genome shotgun (WGS) entry which is preliminary data.</text>
</comment>
<dbReference type="Gene3D" id="3.40.50.720">
    <property type="entry name" value="NAD(P)-binding Rossmann-like Domain"/>
    <property type="match status" value="1"/>
</dbReference>
<keyword evidence="4" id="KW-1185">Reference proteome</keyword>
<evidence type="ECO:0000256" key="2">
    <source>
        <dbReference type="RuleBase" id="RU000363"/>
    </source>
</evidence>
<evidence type="ECO:0000256" key="1">
    <source>
        <dbReference type="ARBA" id="ARBA00023002"/>
    </source>
</evidence>
<dbReference type="PRINTS" id="PR00080">
    <property type="entry name" value="SDRFAMILY"/>
</dbReference>
<dbReference type="GO" id="GO:0016491">
    <property type="term" value="F:oxidoreductase activity"/>
    <property type="evidence" value="ECO:0007669"/>
    <property type="project" value="UniProtKB-KW"/>
</dbReference>
<dbReference type="InterPro" id="IPR002347">
    <property type="entry name" value="SDR_fam"/>
</dbReference>
<dbReference type="InterPro" id="IPR051468">
    <property type="entry name" value="Fungal_SecMetab_SDRs"/>
</dbReference>
<dbReference type="EMBL" id="BTSX01000006">
    <property type="protein sequence ID" value="GMT06564.1"/>
    <property type="molecule type" value="Genomic_DNA"/>
</dbReference>
<name>A0AAV5UKV8_9BILA</name>
<comment type="similarity">
    <text evidence="2">Belongs to the short-chain dehydrogenases/reductases (SDR) family.</text>
</comment>
<dbReference type="GO" id="GO:0005737">
    <property type="term" value="C:cytoplasm"/>
    <property type="evidence" value="ECO:0007669"/>
    <property type="project" value="TreeGrafter"/>
</dbReference>
<dbReference type="PANTHER" id="PTHR43544:SF35">
    <property type="entry name" value="C-FACTOR-RELATED"/>
    <property type="match status" value="1"/>
</dbReference>
<dbReference type="Proteomes" id="UP001432027">
    <property type="component" value="Unassembled WGS sequence"/>
</dbReference>
<organism evidence="3 4">
    <name type="scientific">Pristionchus entomophagus</name>
    <dbReference type="NCBI Taxonomy" id="358040"/>
    <lineage>
        <taxon>Eukaryota</taxon>
        <taxon>Metazoa</taxon>
        <taxon>Ecdysozoa</taxon>
        <taxon>Nematoda</taxon>
        <taxon>Chromadorea</taxon>
        <taxon>Rhabditida</taxon>
        <taxon>Rhabditina</taxon>
        <taxon>Diplogasteromorpha</taxon>
        <taxon>Diplogasteroidea</taxon>
        <taxon>Neodiplogasteridae</taxon>
        <taxon>Pristionchus</taxon>
    </lineage>
</organism>
<protein>
    <recommendedName>
        <fullName evidence="5">Dehydrogenase</fullName>
    </recommendedName>
</protein>
<dbReference type="InterPro" id="IPR020904">
    <property type="entry name" value="Sc_DH/Rdtase_CS"/>
</dbReference>
<accession>A0AAV5UKV8</accession>
<dbReference type="InterPro" id="IPR036291">
    <property type="entry name" value="NAD(P)-bd_dom_sf"/>
</dbReference>
<dbReference type="CDD" id="cd05325">
    <property type="entry name" value="carb_red_sniffer_like_SDR_c"/>
    <property type="match status" value="1"/>
</dbReference>
<dbReference type="AlphaFoldDB" id="A0AAV5UKV8"/>
<dbReference type="PANTHER" id="PTHR43544">
    <property type="entry name" value="SHORT-CHAIN DEHYDROGENASE/REDUCTASE"/>
    <property type="match status" value="1"/>
</dbReference>
<dbReference type="PROSITE" id="PS00061">
    <property type="entry name" value="ADH_SHORT"/>
    <property type="match status" value="1"/>
</dbReference>
<dbReference type="PRINTS" id="PR00081">
    <property type="entry name" value="GDHRDH"/>
</dbReference>
<proteinExistence type="inferred from homology"/>
<reference evidence="3" key="1">
    <citation type="submission" date="2023-10" db="EMBL/GenBank/DDBJ databases">
        <title>Genome assembly of Pristionchus species.</title>
        <authorList>
            <person name="Yoshida K."/>
            <person name="Sommer R.J."/>
        </authorList>
    </citation>
    <scope>NUCLEOTIDE SEQUENCE</scope>
    <source>
        <strain evidence="3">RS0144</strain>
    </source>
</reference>
<keyword evidence="1" id="KW-0560">Oxidoreductase</keyword>
<dbReference type="Pfam" id="PF00106">
    <property type="entry name" value="adh_short"/>
    <property type="match status" value="1"/>
</dbReference>